<feature type="transmembrane region" description="Helical" evidence="8">
    <location>
        <begin position="500"/>
        <end position="521"/>
    </location>
</feature>
<feature type="transmembrane region" description="Helical" evidence="8">
    <location>
        <begin position="6"/>
        <end position="26"/>
    </location>
</feature>
<dbReference type="PANTHER" id="PTHR30445">
    <property type="entry name" value="K(+)_H(+) ANTIPORTER SUBUNIT KHTT"/>
    <property type="match status" value="1"/>
</dbReference>
<evidence type="ECO:0000256" key="8">
    <source>
        <dbReference type="SAM" id="Phobius"/>
    </source>
</evidence>
<keyword evidence="3" id="KW-0813">Transport</keyword>
<feature type="domain" description="RCK C-terminal" evidence="9">
    <location>
        <begin position="176"/>
        <end position="254"/>
    </location>
</feature>
<evidence type="ECO:0000256" key="1">
    <source>
        <dbReference type="ARBA" id="ARBA00004651"/>
    </source>
</evidence>
<name>A0A1D8B2I3_9ACTO</name>
<dbReference type="InterPro" id="IPR036721">
    <property type="entry name" value="RCK_C_sf"/>
</dbReference>
<dbReference type="EMBL" id="CP017298">
    <property type="protein sequence ID" value="AOS47346.1"/>
    <property type="molecule type" value="Genomic_DNA"/>
</dbReference>
<accession>A0A1D8B2I3</accession>
<feature type="transmembrane region" description="Helical" evidence="8">
    <location>
        <begin position="414"/>
        <end position="435"/>
    </location>
</feature>
<evidence type="ECO:0000256" key="3">
    <source>
        <dbReference type="ARBA" id="ARBA00022448"/>
    </source>
</evidence>
<dbReference type="InterPro" id="IPR050144">
    <property type="entry name" value="AAE_transporter"/>
</dbReference>
<evidence type="ECO:0000313" key="11">
    <source>
        <dbReference type="Proteomes" id="UP000095214"/>
    </source>
</evidence>
<evidence type="ECO:0000313" key="10">
    <source>
        <dbReference type="EMBL" id="AOS47346.1"/>
    </source>
</evidence>
<sequence length="524" mass="54288">MIALLQTHPLLALFLVVGLGAALGAIRFGPLRFGAAGALFVGLLLSASVPETAGEDMRIVQQIGLAFFVYTVGISAGATFFQDLRKQTGLLASCAAVCLAGAVLALAGGRVLGLGEGLTTGLFTGALTAAPALDAATRVTGDPQAAVGYAFGYPIGVVVGILVVTMTVTRRWAGERDTPSLAGGNLETVTVLVADTINMRQIAAWREQRIRMSYLRRGERTRVVAPGEDLLAGDHVLMVGDAASVEEAARDVGEILGHRLEDDRSDVAFERILVSNPDVAGRPVSQLNVAKRFGAAITRVRRGDLDLLARDDLDLQLGDHLAVVVPIEELDAISDWLGDSERRVAEVDAMAFGIGMVLGMLLGVVSFPMPGGSSFQLGSAAGPLIVGMVLGALRRTGPLVWTLPAAANLTIRQIGLMLFLAALGLNAGPQMAALLQGGEGGRAALLALVIVAVCCAAQALAGRFLGLSSARAAGGVAGFLGQPAVLQAADARVVDERVEAAYATLFAFSIIVKILLVPLITTFM</sequence>
<keyword evidence="4" id="KW-1003">Cell membrane</keyword>
<evidence type="ECO:0000256" key="5">
    <source>
        <dbReference type="ARBA" id="ARBA00022692"/>
    </source>
</evidence>
<protein>
    <submittedName>
        <fullName evidence="10">Transporter</fullName>
    </submittedName>
</protein>
<evidence type="ECO:0000256" key="7">
    <source>
        <dbReference type="ARBA" id="ARBA00023136"/>
    </source>
</evidence>
<dbReference type="InterPro" id="IPR006037">
    <property type="entry name" value="RCK_C"/>
</dbReference>
<feature type="transmembrane region" description="Helical" evidence="8">
    <location>
        <begin position="375"/>
        <end position="393"/>
    </location>
</feature>
<comment type="similarity">
    <text evidence="2">Belongs to the AAE transporter (TC 2.A.81) family.</text>
</comment>
<dbReference type="KEGG" id="phon:BH719_05265"/>
<keyword evidence="11" id="KW-1185">Reference proteome</keyword>
<evidence type="ECO:0000256" key="4">
    <source>
        <dbReference type="ARBA" id="ARBA00022475"/>
    </source>
</evidence>
<dbReference type="InterPro" id="IPR006512">
    <property type="entry name" value="YidE_YbjL"/>
</dbReference>
<feature type="transmembrane region" description="Helical" evidence="8">
    <location>
        <begin position="88"/>
        <end position="108"/>
    </location>
</feature>
<dbReference type="Pfam" id="PF06826">
    <property type="entry name" value="Asp-Al_Ex"/>
    <property type="match status" value="2"/>
</dbReference>
<evidence type="ECO:0000256" key="6">
    <source>
        <dbReference type="ARBA" id="ARBA00022989"/>
    </source>
</evidence>
<dbReference type="NCBIfam" id="TIGR01625">
    <property type="entry name" value="YidE_YbjL_dupl"/>
    <property type="match status" value="2"/>
</dbReference>
<dbReference type="GO" id="GO:0006813">
    <property type="term" value="P:potassium ion transport"/>
    <property type="evidence" value="ECO:0007669"/>
    <property type="project" value="InterPro"/>
</dbReference>
<feature type="transmembrane region" description="Helical" evidence="8">
    <location>
        <begin position="349"/>
        <end position="369"/>
    </location>
</feature>
<evidence type="ECO:0000259" key="9">
    <source>
        <dbReference type="PROSITE" id="PS51202"/>
    </source>
</evidence>
<feature type="transmembrane region" description="Helical" evidence="8">
    <location>
        <begin position="59"/>
        <end position="81"/>
    </location>
</feature>
<proteinExistence type="inferred from homology"/>
<organism evidence="10 11">
    <name type="scientific">Pauljensenia hongkongensis</name>
    <dbReference type="NCBI Taxonomy" id="178339"/>
    <lineage>
        <taxon>Bacteria</taxon>
        <taxon>Bacillati</taxon>
        <taxon>Actinomycetota</taxon>
        <taxon>Actinomycetes</taxon>
        <taxon>Actinomycetales</taxon>
        <taxon>Actinomycetaceae</taxon>
        <taxon>Pauljensenia</taxon>
    </lineage>
</organism>
<keyword evidence="5 8" id="KW-0812">Transmembrane</keyword>
<keyword evidence="7 8" id="KW-0472">Membrane</keyword>
<reference evidence="10 11" key="1">
    <citation type="submission" date="2016-09" db="EMBL/GenBank/DDBJ databases">
        <title>Complete genome sequence of Actinomyces hongkongensis HKU8.</title>
        <authorList>
            <person name="Gao Y.-X."/>
            <person name="Zhou Y.-Y."/>
            <person name="Xie Y."/>
            <person name="Wang M."/>
            <person name="Wang S.-J."/>
            <person name="Shen S.-G."/>
        </authorList>
    </citation>
    <scope>NUCLEOTIDE SEQUENCE [LARGE SCALE GENOMIC DNA]</scope>
    <source>
        <strain evidence="10 11">HKU8</strain>
    </source>
</reference>
<dbReference type="SUPFAM" id="SSF116726">
    <property type="entry name" value="TrkA C-terminal domain-like"/>
    <property type="match status" value="1"/>
</dbReference>
<dbReference type="PROSITE" id="PS51202">
    <property type="entry name" value="RCK_C"/>
    <property type="match status" value="2"/>
</dbReference>
<feature type="transmembrane region" description="Helical" evidence="8">
    <location>
        <begin position="33"/>
        <end position="53"/>
    </location>
</feature>
<dbReference type="Proteomes" id="UP000095214">
    <property type="component" value="Chromosome"/>
</dbReference>
<dbReference type="OrthoDB" id="9155749at2"/>
<dbReference type="RefSeq" id="WP_009743735.1">
    <property type="nucleotide sequence ID" value="NZ_CP017298.1"/>
</dbReference>
<comment type="subcellular location">
    <subcellularLocation>
        <location evidence="1">Cell membrane</location>
        <topology evidence="1">Multi-pass membrane protein</topology>
    </subcellularLocation>
</comment>
<keyword evidence="6 8" id="KW-1133">Transmembrane helix</keyword>
<evidence type="ECO:0000256" key="2">
    <source>
        <dbReference type="ARBA" id="ARBA00009854"/>
    </source>
</evidence>
<feature type="transmembrane region" description="Helical" evidence="8">
    <location>
        <begin position="441"/>
        <end position="461"/>
    </location>
</feature>
<gene>
    <name evidence="10" type="ORF">BH719_05265</name>
</gene>
<dbReference type="AlphaFoldDB" id="A0A1D8B2I3"/>
<dbReference type="PANTHER" id="PTHR30445:SF3">
    <property type="entry name" value="TRANSPORT PROTEIN YIDE-RELATED"/>
    <property type="match status" value="1"/>
</dbReference>
<dbReference type="GO" id="GO:0008324">
    <property type="term" value="F:monoatomic cation transmembrane transporter activity"/>
    <property type="evidence" value="ECO:0007669"/>
    <property type="project" value="InterPro"/>
</dbReference>
<dbReference type="Gene3D" id="3.30.70.1450">
    <property type="entry name" value="Regulator of K+ conductance, C-terminal domain"/>
    <property type="match status" value="1"/>
</dbReference>
<feature type="domain" description="RCK C-terminal" evidence="9">
    <location>
        <begin position="255"/>
        <end position="339"/>
    </location>
</feature>
<dbReference type="GO" id="GO:0005886">
    <property type="term" value="C:plasma membrane"/>
    <property type="evidence" value="ECO:0007669"/>
    <property type="project" value="UniProtKB-SubCell"/>
</dbReference>
<dbReference type="Pfam" id="PF02080">
    <property type="entry name" value="TrkA_C"/>
    <property type="match status" value="1"/>
</dbReference>
<feature type="transmembrane region" description="Helical" evidence="8">
    <location>
        <begin position="146"/>
        <end position="168"/>
    </location>
</feature>
<dbReference type="STRING" id="178339.BH719_05265"/>